<evidence type="ECO:0000256" key="9">
    <source>
        <dbReference type="PROSITE-ProRule" id="PRU00027"/>
    </source>
</evidence>
<dbReference type="Proteomes" id="UP000593567">
    <property type="component" value="Unassembled WGS sequence"/>
</dbReference>
<dbReference type="PROSITE" id="PS50808">
    <property type="entry name" value="ZF_BED"/>
    <property type="match status" value="1"/>
</dbReference>
<evidence type="ECO:0000256" key="3">
    <source>
        <dbReference type="ARBA" id="ARBA00022771"/>
    </source>
</evidence>
<evidence type="ECO:0000256" key="10">
    <source>
        <dbReference type="SAM" id="MobiDB-lite"/>
    </source>
</evidence>
<feature type="domain" description="BED-type" evidence="11">
    <location>
        <begin position="207"/>
        <end position="242"/>
    </location>
</feature>
<comment type="caution">
    <text evidence="12">The sequence shown here is derived from an EMBL/GenBank/DDBJ whole genome shotgun (WGS) entry which is preliminary data.</text>
</comment>
<keyword evidence="7" id="KW-0804">Transcription</keyword>
<keyword evidence="13" id="KW-1185">Reference proteome</keyword>
<comment type="subcellular location">
    <subcellularLocation>
        <location evidence="1">Nucleus</location>
    </subcellularLocation>
</comment>
<keyword evidence="5" id="KW-0805">Transcription regulation</keyword>
<evidence type="ECO:0000256" key="1">
    <source>
        <dbReference type="ARBA" id="ARBA00004123"/>
    </source>
</evidence>
<keyword evidence="2" id="KW-0479">Metal-binding</keyword>
<dbReference type="OrthoDB" id="6097333at2759"/>
<dbReference type="InterPro" id="IPR052035">
    <property type="entry name" value="ZnF_BED_domain_contain"/>
</dbReference>
<evidence type="ECO:0000256" key="4">
    <source>
        <dbReference type="ARBA" id="ARBA00022833"/>
    </source>
</evidence>
<dbReference type="AlphaFoldDB" id="A0A7J7ITW2"/>
<dbReference type="GO" id="GO:0008270">
    <property type="term" value="F:zinc ion binding"/>
    <property type="evidence" value="ECO:0007669"/>
    <property type="project" value="UniProtKB-KW"/>
</dbReference>
<feature type="region of interest" description="Disordered" evidence="10">
    <location>
        <begin position="167"/>
        <end position="189"/>
    </location>
</feature>
<dbReference type="Pfam" id="PF15244">
    <property type="entry name" value="HSD3"/>
    <property type="match status" value="1"/>
</dbReference>
<dbReference type="EMBL" id="VXIV02003420">
    <property type="protein sequence ID" value="KAF6017245.1"/>
    <property type="molecule type" value="Genomic_DNA"/>
</dbReference>
<feature type="compositionally biased region" description="Polar residues" evidence="10">
    <location>
        <begin position="167"/>
        <end position="184"/>
    </location>
</feature>
<evidence type="ECO:0000256" key="5">
    <source>
        <dbReference type="ARBA" id="ARBA00023015"/>
    </source>
</evidence>
<proteinExistence type="predicted"/>
<feature type="region of interest" description="Disordered" evidence="10">
    <location>
        <begin position="37"/>
        <end position="79"/>
    </location>
</feature>
<dbReference type="InterPro" id="IPR029357">
    <property type="entry name" value="SPATA7"/>
</dbReference>
<accession>A0A7J7ITW2</accession>
<evidence type="ECO:0000256" key="8">
    <source>
        <dbReference type="ARBA" id="ARBA00023242"/>
    </source>
</evidence>
<dbReference type="GO" id="GO:0005634">
    <property type="term" value="C:nucleus"/>
    <property type="evidence" value="ECO:0007669"/>
    <property type="project" value="UniProtKB-SubCell"/>
</dbReference>
<dbReference type="GO" id="GO:0003677">
    <property type="term" value="F:DNA binding"/>
    <property type="evidence" value="ECO:0007669"/>
    <property type="project" value="UniProtKB-KW"/>
</dbReference>
<dbReference type="PANTHER" id="PTHR46481:SF10">
    <property type="entry name" value="ZINC FINGER BED DOMAIN-CONTAINING PROTEIN 39"/>
    <property type="match status" value="1"/>
</dbReference>
<name>A0A7J7ITW2_BUGNE</name>
<dbReference type="SUPFAM" id="SSF53098">
    <property type="entry name" value="Ribonuclease H-like"/>
    <property type="match status" value="1"/>
</dbReference>
<evidence type="ECO:0000256" key="2">
    <source>
        <dbReference type="ARBA" id="ARBA00022723"/>
    </source>
</evidence>
<evidence type="ECO:0000313" key="13">
    <source>
        <dbReference type="Proteomes" id="UP000593567"/>
    </source>
</evidence>
<gene>
    <name evidence="12" type="ORF">EB796_024454</name>
</gene>
<organism evidence="12 13">
    <name type="scientific">Bugula neritina</name>
    <name type="common">Brown bryozoan</name>
    <name type="synonym">Sertularia neritina</name>
    <dbReference type="NCBI Taxonomy" id="10212"/>
    <lineage>
        <taxon>Eukaryota</taxon>
        <taxon>Metazoa</taxon>
        <taxon>Spiralia</taxon>
        <taxon>Lophotrochozoa</taxon>
        <taxon>Bryozoa</taxon>
        <taxon>Gymnolaemata</taxon>
        <taxon>Cheilostomatida</taxon>
        <taxon>Flustrina</taxon>
        <taxon>Buguloidea</taxon>
        <taxon>Bugulidae</taxon>
        <taxon>Bugula</taxon>
    </lineage>
</organism>
<keyword evidence="6" id="KW-0238">DNA-binding</keyword>
<keyword evidence="3 9" id="KW-0863">Zinc-finger</keyword>
<dbReference type="InterPro" id="IPR008906">
    <property type="entry name" value="HATC_C_dom"/>
</dbReference>
<dbReference type="Pfam" id="PF05699">
    <property type="entry name" value="Dimer_Tnp_hAT"/>
    <property type="match status" value="1"/>
</dbReference>
<dbReference type="PANTHER" id="PTHR46481">
    <property type="entry name" value="ZINC FINGER BED DOMAIN-CONTAINING PROTEIN 4"/>
    <property type="match status" value="1"/>
</dbReference>
<dbReference type="GO" id="GO:0046983">
    <property type="term" value="F:protein dimerization activity"/>
    <property type="evidence" value="ECO:0007669"/>
    <property type="project" value="InterPro"/>
</dbReference>
<evidence type="ECO:0000256" key="6">
    <source>
        <dbReference type="ARBA" id="ARBA00023125"/>
    </source>
</evidence>
<feature type="compositionally biased region" description="Polar residues" evidence="10">
    <location>
        <begin position="42"/>
        <end position="56"/>
    </location>
</feature>
<keyword evidence="4" id="KW-0862">Zinc</keyword>
<evidence type="ECO:0000313" key="12">
    <source>
        <dbReference type="EMBL" id="KAF6017245.1"/>
    </source>
</evidence>
<dbReference type="InterPro" id="IPR012337">
    <property type="entry name" value="RNaseH-like_sf"/>
</dbReference>
<dbReference type="InterPro" id="IPR003656">
    <property type="entry name" value="Znf_BED"/>
</dbReference>
<evidence type="ECO:0000256" key="7">
    <source>
        <dbReference type="ARBA" id="ARBA00023163"/>
    </source>
</evidence>
<reference evidence="12" key="1">
    <citation type="submission" date="2020-06" db="EMBL/GenBank/DDBJ databases">
        <title>Draft genome of Bugula neritina, a colonial animal packing powerful symbionts and potential medicines.</title>
        <authorList>
            <person name="Rayko M."/>
        </authorList>
    </citation>
    <scope>NUCLEOTIDE SEQUENCE [LARGE SCALE GENOMIC DNA]</scope>
    <source>
        <strain evidence="12">Kwan_BN1</strain>
    </source>
</reference>
<evidence type="ECO:0000259" key="11">
    <source>
        <dbReference type="PROSITE" id="PS50808"/>
    </source>
</evidence>
<keyword evidence="8" id="KW-0539">Nucleus</keyword>
<protein>
    <recommendedName>
        <fullName evidence="11">BED-type domain-containing protein</fullName>
    </recommendedName>
</protein>
<sequence length="858" mass="94669">MNAHYKKLLNAKSAIDSSVPKTFTSSQKVRDRQVRDAIIANSKRSGSAKNLTNSRPSGIRPSSARANRPGSARSGAMKATYTPANLDPFTLDDVDYQNFTQDEINCINAMVNDTIDSERIDRMLNGEAGAPGAVPKLDISIDQDHMRWLQEQSARHESKDYRPLQQELASQAPVPSTSARNGYTKQRIKKDDKCQATTHEARINAIRATCKSCHKVISGTRKVNSNFITHLRKCHPDLHREFQGRLGRQSLAGGSKTDNPYGYAMVSIASLDEPDSAIIGSIPSPEGGVGDLSSNQDCFFRGTNAMSNSSSHHLPTSTVRDHTSTFDALDIVMPSATVKTESEENEKVWAGPSNLFRSTNESAFSGPQQHSQTEALLNFIVGDLIPMEVVESPRLAEFLHRINPEYRLPSQDEVQRLCDFKISLRKAQLTDQLKSVPSLCLSQEVWKHSDVNLLYLTLTCHYIEGWCYKHVLLSGTTVSADVLQDKNKMAELQQAVLSQYSLESRVLVTVNNLGNNFPLPGFLSPGGVAESLPVSVSLGQSGYAFLLGKAVTQSITDCGENLLEAISQAAALAESAGIKPGHSIPQTKQESWVEHLSLIDLVLQTPREKFLADSPDRLLQPDQILLLTNMVEVLRPFQEVAKRVQNTRSISCSLAFASIRLLKAALLDLKEAYSECRLVDELAKNYQMVTADIDDNNKANAYTIATILDPRFKLQWCDNANQNDLKKSMIQLAKGERLSEGGASDESIKPESIQSGFFTRILKQPPESVQAGTIASEVLRYLDEPLMMEDCDIMSYWQANDTNFPHLSGLAQKYLAIPTSYADVEGFYHLKGETMSISSTSVKGDSFLKAVQLRCSLA</sequence>